<sequence>MMTSLSLAMSSSKEAFSLCASSSFSLSLGLNSTGAYSSPPRYRTSRYGTSGAAAVTSQAPNQLFKRVIPVLCVANTSATLKPALDVSFPELNIANGTLLVSKQPRKTSSNRPILGFFAGGGSRIHKKNANFPMERQRQ</sequence>
<name>A0A4Y7IKT2_PAPSO</name>
<protein>
    <submittedName>
        <fullName evidence="1">Uncharacterized protein</fullName>
    </submittedName>
</protein>
<accession>A0A4Y7IKT2</accession>
<evidence type="ECO:0000313" key="2">
    <source>
        <dbReference type="Proteomes" id="UP000316621"/>
    </source>
</evidence>
<proteinExistence type="predicted"/>
<reference evidence="1 2" key="1">
    <citation type="journal article" date="2018" name="Science">
        <title>The opium poppy genome and morphinan production.</title>
        <authorList>
            <person name="Guo L."/>
            <person name="Winzer T."/>
            <person name="Yang X."/>
            <person name="Li Y."/>
            <person name="Ning Z."/>
            <person name="He Z."/>
            <person name="Teodor R."/>
            <person name="Lu Y."/>
            <person name="Bowser T.A."/>
            <person name="Graham I.A."/>
            <person name="Ye K."/>
        </authorList>
    </citation>
    <scope>NUCLEOTIDE SEQUENCE [LARGE SCALE GENOMIC DNA]</scope>
    <source>
        <strain evidence="2">cv. HN1</strain>
        <tissue evidence="1">Leaves</tissue>
    </source>
</reference>
<keyword evidence="2" id="KW-1185">Reference proteome</keyword>
<gene>
    <name evidence="1" type="ORF">C5167_041275</name>
</gene>
<dbReference type="Gramene" id="RZC48342">
    <property type="protein sequence ID" value="RZC48342"/>
    <property type="gene ID" value="C5167_041275"/>
</dbReference>
<dbReference type="AlphaFoldDB" id="A0A4Y7IKT2"/>
<dbReference type="Proteomes" id="UP000316621">
    <property type="component" value="Chromosome 1"/>
</dbReference>
<organism evidence="1 2">
    <name type="scientific">Papaver somniferum</name>
    <name type="common">Opium poppy</name>
    <dbReference type="NCBI Taxonomy" id="3469"/>
    <lineage>
        <taxon>Eukaryota</taxon>
        <taxon>Viridiplantae</taxon>
        <taxon>Streptophyta</taxon>
        <taxon>Embryophyta</taxon>
        <taxon>Tracheophyta</taxon>
        <taxon>Spermatophyta</taxon>
        <taxon>Magnoliopsida</taxon>
        <taxon>Ranunculales</taxon>
        <taxon>Papaveraceae</taxon>
        <taxon>Papaveroideae</taxon>
        <taxon>Papaver</taxon>
    </lineage>
</organism>
<evidence type="ECO:0000313" key="1">
    <source>
        <dbReference type="EMBL" id="RZC48342.1"/>
    </source>
</evidence>
<dbReference type="EMBL" id="CM010715">
    <property type="protein sequence ID" value="RZC48342.1"/>
    <property type="molecule type" value="Genomic_DNA"/>
</dbReference>